<dbReference type="Proteomes" id="UP000193207">
    <property type="component" value="Unassembled WGS sequence"/>
</dbReference>
<reference evidence="3 4" key="1">
    <citation type="submission" date="2017-03" db="EMBL/GenBank/DDBJ databases">
        <authorList>
            <person name="Afonso C.L."/>
            <person name="Miller P.J."/>
            <person name="Scott M.A."/>
            <person name="Spackman E."/>
            <person name="Goraichik I."/>
            <person name="Dimitrov K.M."/>
            <person name="Suarez D.L."/>
            <person name="Swayne D.E."/>
        </authorList>
    </citation>
    <scope>NUCLEOTIDE SEQUENCE [LARGE SCALE GENOMIC DNA]</scope>
    <source>
        <strain evidence="3 4">CECT 8110</strain>
    </source>
</reference>
<dbReference type="InterPro" id="IPR050218">
    <property type="entry name" value="LptD"/>
</dbReference>
<keyword evidence="4" id="KW-1185">Reference proteome</keyword>
<dbReference type="Pfam" id="PF04453">
    <property type="entry name" value="LptD"/>
    <property type="match status" value="1"/>
</dbReference>
<protein>
    <recommendedName>
        <fullName evidence="1">LPS-assembly protein LptD</fullName>
    </recommendedName>
</protein>
<dbReference type="HAMAP" id="MF_01411">
    <property type="entry name" value="LPS_assembly_LptD"/>
    <property type="match status" value="1"/>
</dbReference>
<comment type="subcellular location">
    <subcellularLocation>
        <location evidence="1">Cell outer membrane</location>
    </subcellularLocation>
</comment>
<comment type="caution">
    <text evidence="1">Lacks conserved residue(s) required for the propagation of feature annotation.</text>
</comment>
<comment type="subunit">
    <text evidence="1">Component of the lipopolysaccharide transport and assembly complex.</text>
</comment>
<feature type="chain" id="PRO_5013407660" description="LPS-assembly protein LptD" evidence="1">
    <location>
        <begin position="22"/>
        <end position="740"/>
    </location>
</feature>
<comment type="function">
    <text evidence="1">Involved in the assembly of lipopolysaccharide (LPS) at the surface of the outer membrane.</text>
</comment>
<dbReference type="PANTHER" id="PTHR30189">
    <property type="entry name" value="LPS-ASSEMBLY PROTEIN"/>
    <property type="match status" value="1"/>
</dbReference>
<accession>A0A1X6YMQ5</accession>
<evidence type="ECO:0000259" key="2">
    <source>
        <dbReference type="Pfam" id="PF04453"/>
    </source>
</evidence>
<evidence type="ECO:0000256" key="1">
    <source>
        <dbReference type="HAMAP-Rule" id="MF_01411"/>
    </source>
</evidence>
<dbReference type="EMBL" id="FWFU01000001">
    <property type="protein sequence ID" value="SLN24101.1"/>
    <property type="molecule type" value="Genomic_DNA"/>
</dbReference>
<keyword evidence="1" id="KW-0472">Membrane</keyword>
<feature type="signal peptide" evidence="1">
    <location>
        <begin position="1"/>
        <end position="21"/>
    </location>
</feature>
<dbReference type="AlphaFoldDB" id="A0A1X6YMQ5"/>
<dbReference type="GO" id="GO:0043165">
    <property type="term" value="P:Gram-negative-bacterium-type cell outer membrane assembly"/>
    <property type="evidence" value="ECO:0007669"/>
    <property type="project" value="UniProtKB-UniRule"/>
</dbReference>
<dbReference type="InterPro" id="IPR020889">
    <property type="entry name" value="LipoPS_assembly_LptD"/>
</dbReference>
<comment type="similarity">
    <text evidence="1">Belongs to the LptD family.</text>
</comment>
<dbReference type="InterPro" id="IPR007543">
    <property type="entry name" value="LptD_C"/>
</dbReference>
<feature type="domain" description="LptD C-terminal" evidence="2">
    <location>
        <begin position="289"/>
        <end position="665"/>
    </location>
</feature>
<evidence type="ECO:0000313" key="4">
    <source>
        <dbReference type="Proteomes" id="UP000193207"/>
    </source>
</evidence>
<keyword evidence="1" id="KW-0732">Signal</keyword>
<dbReference type="GO" id="GO:1990351">
    <property type="term" value="C:transporter complex"/>
    <property type="evidence" value="ECO:0007669"/>
    <property type="project" value="TreeGrafter"/>
</dbReference>
<dbReference type="GO" id="GO:0015920">
    <property type="term" value="P:lipopolysaccharide transport"/>
    <property type="evidence" value="ECO:0007669"/>
    <property type="project" value="InterPro"/>
</dbReference>
<gene>
    <name evidence="1 3" type="primary">lptD</name>
    <name evidence="3" type="ORF">ROH8110_00998</name>
</gene>
<dbReference type="OrthoDB" id="9760225at2"/>
<organism evidence="3 4">
    <name type="scientific">Roseovarius halotolerans</name>
    <dbReference type="NCBI Taxonomy" id="505353"/>
    <lineage>
        <taxon>Bacteria</taxon>
        <taxon>Pseudomonadati</taxon>
        <taxon>Pseudomonadota</taxon>
        <taxon>Alphaproteobacteria</taxon>
        <taxon>Rhodobacterales</taxon>
        <taxon>Roseobacteraceae</taxon>
        <taxon>Roseovarius</taxon>
    </lineage>
</organism>
<name>A0A1X6YMQ5_9RHOB</name>
<sequence precursor="true">MNRLALLFAAALALIAAPLVAPVGARAQGAEDSGAAPSRVAGGDGAFLVADDVRLMPDDVLVATGNVEVIHEGRRLQANSITYDGETEHLSIEGPITLREGETTLILADDAELDRDMRNGLLTGARVVLASQLQLAANAMTRVEGRYSQLYKTAVSSCRICETGRPPLWQIRSRRLIHDEEERQLYFHDAQLRVLDVPVFYLPRLRLPDPTLERATGFLFPTIYNSSLLGFGVKVPYFIRMGDHRDLTLTPFLTTNTRTLEFRYRQAFVNGGISILGAVSNDELTNDEIRGYMFAEGSFNLRNDFKLTFDLEVASDDSYLYDYNYTFKDRLDSEIALERVRRDEFIRGSATYFHALRARDPNPTLASLVGRADYERRIYPGFGGELRFSAQAHSHRRSSDLNIDGPDADPWADGRDVTRFSLSADWLRNWTFGSGLLAEFRAGLAADSFHIAQSGALSSSSAAQITPSTSMRLRWPLLKRTQTGVTHLIEPVAQLSWVGGSNLDIPNDENTRVEFDEGNLFAVSRFSGPDRRERGLNAAYGIQWTRLAPKGWETALAVGQVVRDEQELEPTGIPSLSRSSGLRDEFSDVLLAGQLRTPGGFILTGRGLFDENFEANKAEARASWRNYRTSLSATYIWLRNDPFEERSGDLSEWSIDGSYRFARHWTADANWRYDVARDLQVNSGIGLTYTNECVEVALSASRRFTNSSNVEPTTDISLTVALRGFSTTTSESSFTRACRN</sequence>
<dbReference type="RefSeq" id="WP_085816581.1">
    <property type="nucleotide sequence ID" value="NZ_FWFU01000001.1"/>
</dbReference>
<proteinExistence type="inferred from homology"/>
<dbReference type="PANTHER" id="PTHR30189:SF1">
    <property type="entry name" value="LPS-ASSEMBLY PROTEIN LPTD"/>
    <property type="match status" value="1"/>
</dbReference>
<dbReference type="GO" id="GO:0009279">
    <property type="term" value="C:cell outer membrane"/>
    <property type="evidence" value="ECO:0007669"/>
    <property type="project" value="UniProtKB-SubCell"/>
</dbReference>
<keyword evidence="1" id="KW-0998">Cell outer membrane</keyword>
<evidence type="ECO:0000313" key="3">
    <source>
        <dbReference type="EMBL" id="SLN24101.1"/>
    </source>
</evidence>